<sequence>MAQSSHSRQPLRTSSADGCVSLSGNDGRNGSAGWSGTPKANRSSVVPRRDEH</sequence>
<dbReference type="Proteomes" id="UP000001025">
    <property type="component" value="Chromosome"/>
</dbReference>
<dbReference type="AlphaFoldDB" id="Q7UWA8"/>
<dbReference type="EnsemblBacteria" id="CAD72458">
    <property type="protein sequence ID" value="CAD72458"/>
    <property type="gene ID" value="RB2156"/>
</dbReference>
<evidence type="ECO:0000313" key="2">
    <source>
        <dbReference type="EMBL" id="CAD72458.1"/>
    </source>
</evidence>
<organism evidence="2 3">
    <name type="scientific">Rhodopirellula baltica (strain DSM 10527 / NCIMB 13988 / SH1)</name>
    <dbReference type="NCBI Taxonomy" id="243090"/>
    <lineage>
        <taxon>Bacteria</taxon>
        <taxon>Pseudomonadati</taxon>
        <taxon>Planctomycetota</taxon>
        <taxon>Planctomycetia</taxon>
        <taxon>Pirellulales</taxon>
        <taxon>Pirellulaceae</taxon>
        <taxon>Rhodopirellula</taxon>
    </lineage>
</organism>
<name>Q7UWA8_RHOBA</name>
<accession>Q7UWA8</accession>
<dbReference type="EMBL" id="BX294136">
    <property type="protein sequence ID" value="CAD72458.1"/>
    <property type="molecule type" value="Genomic_DNA"/>
</dbReference>
<dbReference type="HOGENOM" id="CLU_3084107_0_0_0"/>
<dbReference type="KEGG" id="rba:RB2156"/>
<protein>
    <submittedName>
        <fullName evidence="2">Uncharacterized protein</fullName>
    </submittedName>
</protein>
<gene>
    <name evidence="2" type="ordered locus">RB2156</name>
</gene>
<dbReference type="STRING" id="243090.RB2156"/>
<evidence type="ECO:0000313" key="3">
    <source>
        <dbReference type="Proteomes" id="UP000001025"/>
    </source>
</evidence>
<reference evidence="2 3" key="1">
    <citation type="journal article" date="2003" name="Proc. Natl. Acad. Sci. U.S.A.">
        <title>Complete genome sequence of the marine planctomycete Pirellula sp. strain 1.</title>
        <authorList>
            <person name="Gloeckner F.O."/>
            <person name="Kube M."/>
            <person name="Bauer M."/>
            <person name="Teeling H."/>
            <person name="Lombardot T."/>
            <person name="Ludwig W."/>
            <person name="Gade D."/>
            <person name="Beck A."/>
            <person name="Borzym K."/>
            <person name="Heitmann K."/>
            <person name="Rabus R."/>
            <person name="Schlesner H."/>
            <person name="Amann R."/>
            <person name="Reinhardt R."/>
        </authorList>
    </citation>
    <scope>NUCLEOTIDE SEQUENCE [LARGE SCALE GENOMIC DNA]</scope>
    <source>
        <strain evidence="3">DSM 10527 / NCIMB 13988 / SH1</strain>
    </source>
</reference>
<dbReference type="InParanoid" id="Q7UWA8"/>
<keyword evidence="3" id="KW-1185">Reference proteome</keyword>
<feature type="region of interest" description="Disordered" evidence="1">
    <location>
        <begin position="1"/>
        <end position="52"/>
    </location>
</feature>
<feature type="compositionally biased region" description="Polar residues" evidence="1">
    <location>
        <begin position="1"/>
        <end position="44"/>
    </location>
</feature>
<proteinExistence type="predicted"/>
<evidence type="ECO:0000256" key="1">
    <source>
        <dbReference type="SAM" id="MobiDB-lite"/>
    </source>
</evidence>